<dbReference type="EMBL" id="DS268535">
    <property type="protein sequence ID" value="EFO87417.1"/>
    <property type="molecule type" value="Genomic_DNA"/>
</dbReference>
<dbReference type="GO" id="GO:0043139">
    <property type="term" value="F:5'-3' DNA helicase activity"/>
    <property type="evidence" value="ECO:0007669"/>
    <property type="project" value="UniProtKB-EC"/>
</dbReference>
<keyword evidence="1" id="KW-0347">Helicase</keyword>
<dbReference type="InterPro" id="IPR049163">
    <property type="entry name" value="Pif1-like_2B_dom"/>
</dbReference>
<dbReference type="Pfam" id="PF14214">
    <property type="entry name" value="Helitron_like_N"/>
    <property type="match status" value="1"/>
</dbReference>
<dbReference type="eggNOG" id="KOG0987">
    <property type="taxonomic scope" value="Eukaryota"/>
</dbReference>
<dbReference type="Pfam" id="PF05970">
    <property type="entry name" value="PIF1"/>
    <property type="match status" value="1"/>
</dbReference>
<dbReference type="Proteomes" id="UP000008281">
    <property type="component" value="Unassembled WGS sequence"/>
</dbReference>
<comment type="similarity">
    <text evidence="1">Belongs to the helicase family.</text>
</comment>
<dbReference type="GO" id="GO:0006310">
    <property type="term" value="P:DNA recombination"/>
    <property type="evidence" value="ECO:0007669"/>
    <property type="project" value="UniProtKB-KW"/>
</dbReference>
<feature type="compositionally biased region" description="Basic residues" evidence="2">
    <location>
        <begin position="152"/>
        <end position="162"/>
    </location>
</feature>
<keyword evidence="1" id="KW-0234">DNA repair</keyword>
<dbReference type="FunFam" id="3.40.50.300:FF:002884">
    <property type="entry name" value="ATP-dependent DNA helicase"/>
    <property type="match status" value="1"/>
</dbReference>
<evidence type="ECO:0000313" key="6">
    <source>
        <dbReference type="EMBL" id="EFO87417.1"/>
    </source>
</evidence>
<accession>E3N617</accession>
<sequence>MSSLSPTPAAAPAAPADNSLDLRVPAVAAPHSNDGPSTSDAAPRDADCLAFMSSDLDLLDVVEENGSVDYRSESEISVELGGIDGIEDTQLMTQESVRKRDKKKMKKAADANRVAVKRQAESQDDREHRLKLTADAAVVRRSQLSEVEKSYINRRHSSRKATNRNQESEKQKTSRRVSVASRAAARRSEESDDVVKERRSSTRIRNAVSRAKETVRQRVLRNAADRVRKSSRQGALLGIAATDAQPDPHYIGRMDQVCPHCEALYFKAEFHFQICNSSWKKETTKQGVFTACCSSGAIRLENQNGLPSFLTKLYVTPIEEEPNDDDEKKKLRADAKNFRENIRQYNNSTAMACMKAEVKLPRGGPYTYCVHKQVYHLLGDLHPATGEPRNFAQIFIIDTEQAAAELAGREMNSSCSKEIFEKLIDILKQHHPHAKSFKMMFEVEKEEKEKAALEKRPERSVKMTFQIRSQDDQRRYQNPTADEIAVVYVGDEEEIPGKRGLTIHQKSGQLQSLHVIDPNCDPMTYPLLFPKGQMGWHPKIPYARKKGNRVNVTMREFYAFNLHVRKTFRPLFRAGKLMQQYVVDVWSRVEQNRLNFYMQNQASLRSEQMSGLQDYVAGEEKGPVGVRIILPASHTGSPRDMVQKYQDAMSVVAKYGKPDFFITITCNPKWDEIQECLANGQTATDRPDVVARVFKMKIDEIKQDLFQRNGLGEVMAYIYVVEFQKRGLPHVHMLLIMKPGSKPRTAADVDRLISAEIPDKEKNPLLYELVTTMMMHRPCGVHNPSSPCMRGDVCTKKFPKEFRETTSTDNDGFSLYRRRDDGRFFEYKMGRNRVKLTNQHVVPYNSWFLMKYKCHINVEVCGAISSVKYLYKYVYKGTTRASIVLRFDEAGNPNQVIDEIKQYLDTRYVCAPEAAHHLFGFPMSERSVSVVQLPVHLPGDQTVLFQQGQEAEALARAESKNSKLTGWFEANKKSAGAVLPDGTFPLTLRDSRSFYYHEMPEHFIFNSKTGTWNSRKTKEFSIGRMYFISPRNREKFALRQLLLYTKGSTSFEDLRTVQGHKWDTFVEAARTAGFLSDDTIYEQTLQEAALFHSPCQLRGLFVTLLLFETIDNAEALWDKFLDDLSEDFEHQGYSKSESEAMAYFDMFDRMEAMNEDLKKWIKKSYIRVHRYGQVIDHEMCKKLGEQMRESLNKEQAEFIDAVLNSLDVGGLFFLDGPGGSGKTYVYNCLANIIMGMKKKILTMAWVGIAAALLPNGRTVASIMKLGINNGCKTCRINLRSDLAKWLLECEFILWDEAPMSPKASMETVDRFMREVTGIDLPFGGKVVVLGGDFRQVLPVIERGGADEQIANCISRSLLWKDFQIFHLTTNMRLTGDALDWKKRLLEIGDGKMGDPVTGEMQIPEGLESTGDLADEVFGDLLESGDVEKLAKVAILTPRNKEALEMNNSVLDKMPGTLRSYYSLDEISNKDGKPEIRDSMHFTTEFLNKMTPSGMPPHELRLKKGAIVMLLRNLDVKNSLCNGTRFVVVEMGDRVLQCKFVSGARQGQTVLIPRIKLNYEKNLPFTMSRLQFPLRLSFAMTINKSQGQTFDKIGLRLDEPIFSHGQLYVALSRTTTREGIHVQAPSGVVNNVVFKEVLL</sequence>
<keyword evidence="1" id="KW-0378">Hydrolase</keyword>
<dbReference type="Gene3D" id="3.40.50.300">
    <property type="entry name" value="P-loop containing nucleotide triphosphate hydrolases"/>
    <property type="match status" value="1"/>
</dbReference>
<dbReference type="Pfam" id="PF21530">
    <property type="entry name" value="Pif1_2B_dom"/>
    <property type="match status" value="1"/>
</dbReference>
<evidence type="ECO:0000259" key="4">
    <source>
        <dbReference type="Pfam" id="PF14214"/>
    </source>
</evidence>
<feature type="region of interest" description="Disordered" evidence="2">
    <location>
        <begin position="95"/>
        <end position="128"/>
    </location>
</feature>
<dbReference type="GO" id="GO:0006281">
    <property type="term" value="P:DNA repair"/>
    <property type="evidence" value="ECO:0007669"/>
    <property type="project" value="UniProtKB-KW"/>
</dbReference>
<keyword evidence="1" id="KW-0067">ATP-binding</keyword>
<dbReference type="InParanoid" id="E3N617"/>
<keyword evidence="1" id="KW-0547">Nucleotide-binding</keyword>
<feature type="region of interest" description="Disordered" evidence="2">
    <location>
        <begin position="148"/>
        <end position="210"/>
    </location>
</feature>
<comment type="catalytic activity">
    <reaction evidence="1">
        <text>ATP + H2O = ADP + phosphate + H(+)</text>
        <dbReference type="Rhea" id="RHEA:13065"/>
        <dbReference type="ChEBI" id="CHEBI:15377"/>
        <dbReference type="ChEBI" id="CHEBI:15378"/>
        <dbReference type="ChEBI" id="CHEBI:30616"/>
        <dbReference type="ChEBI" id="CHEBI:43474"/>
        <dbReference type="ChEBI" id="CHEBI:456216"/>
        <dbReference type="EC" id="5.6.2.3"/>
    </reaction>
</comment>
<dbReference type="GO" id="GO:0016887">
    <property type="term" value="F:ATP hydrolysis activity"/>
    <property type="evidence" value="ECO:0007669"/>
    <property type="project" value="RHEA"/>
</dbReference>
<feature type="region of interest" description="Disordered" evidence="2">
    <location>
        <begin position="1"/>
        <end position="44"/>
    </location>
</feature>
<evidence type="ECO:0000259" key="3">
    <source>
        <dbReference type="Pfam" id="PF05970"/>
    </source>
</evidence>
<feature type="compositionally biased region" description="Basic and acidic residues" evidence="2">
    <location>
        <begin position="186"/>
        <end position="200"/>
    </location>
</feature>
<feature type="domain" description="DNA helicase Pif1-like DEAD-box helicase" evidence="3">
    <location>
        <begin position="1191"/>
        <end position="1393"/>
    </location>
</feature>
<feature type="domain" description="DNA helicase Pif1-like 2B" evidence="5">
    <location>
        <begin position="1484"/>
        <end position="1529"/>
    </location>
</feature>
<protein>
    <recommendedName>
        <fullName evidence="1">ATP-dependent DNA helicase</fullName>
        <ecNumber evidence="1">5.6.2.3</ecNumber>
    </recommendedName>
</protein>
<dbReference type="InterPro" id="IPR025476">
    <property type="entry name" value="Helitron_helicase-like"/>
</dbReference>
<keyword evidence="7" id="KW-1185">Reference proteome</keyword>
<comment type="cofactor">
    <cofactor evidence="1">
        <name>Mg(2+)</name>
        <dbReference type="ChEBI" id="CHEBI:18420"/>
    </cofactor>
</comment>
<evidence type="ECO:0000256" key="1">
    <source>
        <dbReference type="RuleBase" id="RU363044"/>
    </source>
</evidence>
<dbReference type="GO" id="GO:0000723">
    <property type="term" value="P:telomere maintenance"/>
    <property type="evidence" value="ECO:0007669"/>
    <property type="project" value="InterPro"/>
</dbReference>
<dbReference type="OMA" id="QSMDTQR"/>
<name>E3N617_CAERE</name>
<reference evidence="6" key="1">
    <citation type="submission" date="2007-07" db="EMBL/GenBank/DDBJ databases">
        <title>PCAP assembly of the Caenorhabditis remanei genome.</title>
        <authorList>
            <consortium name="The Caenorhabditis remanei Sequencing Consortium"/>
            <person name="Wilson R.K."/>
        </authorList>
    </citation>
    <scope>NUCLEOTIDE SEQUENCE [LARGE SCALE GENOMIC DNA]</scope>
    <source>
        <strain evidence="6">PB4641</strain>
    </source>
</reference>
<dbReference type="GO" id="GO:0005524">
    <property type="term" value="F:ATP binding"/>
    <property type="evidence" value="ECO:0007669"/>
    <property type="project" value="UniProtKB-KW"/>
</dbReference>
<organism evidence="7">
    <name type="scientific">Caenorhabditis remanei</name>
    <name type="common">Caenorhabditis vulgaris</name>
    <dbReference type="NCBI Taxonomy" id="31234"/>
    <lineage>
        <taxon>Eukaryota</taxon>
        <taxon>Metazoa</taxon>
        <taxon>Ecdysozoa</taxon>
        <taxon>Nematoda</taxon>
        <taxon>Chromadorea</taxon>
        <taxon>Rhabditida</taxon>
        <taxon>Rhabditina</taxon>
        <taxon>Rhabditomorpha</taxon>
        <taxon>Rhabditoidea</taxon>
        <taxon>Rhabditidae</taxon>
        <taxon>Peloderinae</taxon>
        <taxon>Caenorhabditis</taxon>
    </lineage>
</organism>
<evidence type="ECO:0000259" key="5">
    <source>
        <dbReference type="Pfam" id="PF21530"/>
    </source>
</evidence>
<dbReference type="PANTHER" id="PTHR10492:SF57">
    <property type="entry name" value="ATP-DEPENDENT DNA HELICASE"/>
    <property type="match status" value="1"/>
</dbReference>
<dbReference type="EC" id="5.6.2.3" evidence="1"/>
<dbReference type="InterPro" id="IPR027417">
    <property type="entry name" value="P-loop_NTPase"/>
</dbReference>
<dbReference type="OrthoDB" id="5864836at2759"/>
<dbReference type="PANTHER" id="PTHR10492">
    <property type="match status" value="1"/>
</dbReference>
<gene>
    <name evidence="6" type="ORF">CRE_30375</name>
</gene>
<keyword evidence="1" id="KW-0233">DNA recombination</keyword>
<dbReference type="SUPFAM" id="SSF52540">
    <property type="entry name" value="P-loop containing nucleoside triphosphate hydrolases"/>
    <property type="match status" value="2"/>
</dbReference>
<dbReference type="HOGENOM" id="CLU_001324_0_3_1"/>
<evidence type="ECO:0000256" key="2">
    <source>
        <dbReference type="SAM" id="MobiDB-lite"/>
    </source>
</evidence>
<feature type="compositionally biased region" description="Basic and acidic residues" evidence="2">
    <location>
        <begin position="118"/>
        <end position="128"/>
    </location>
</feature>
<keyword evidence="1" id="KW-0227">DNA damage</keyword>
<evidence type="ECO:0000313" key="7">
    <source>
        <dbReference type="Proteomes" id="UP000008281"/>
    </source>
</evidence>
<feature type="domain" description="Helitron helicase-like" evidence="4">
    <location>
        <begin position="557"/>
        <end position="735"/>
    </location>
</feature>
<dbReference type="STRING" id="31234.E3N617"/>
<proteinExistence type="inferred from homology"/>
<dbReference type="InterPro" id="IPR010285">
    <property type="entry name" value="DNA_helicase_pif1-like_DEAD"/>
</dbReference>